<protein>
    <submittedName>
        <fullName evidence="2">Uncharacterized protein</fullName>
    </submittedName>
</protein>
<dbReference type="VEuPathDB" id="VectorBase:GPAI030534"/>
<proteinExistence type="predicted"/>
<dbReference type="Proteomes" id="UP000092445">
    <property type="component" value="Unassembled WGS sequence"/>
</dbReference>
<sequence length="107" mass="12466">MLRKQFHGEIVFGEIMIAMTTLTISCNRIRRMFKKCNEEVYGLSQKATFHCSDASSNVDFYASFINMADSQWQESSTILRFVEPRSCEAFQTILNDETPFYLRISDQ</sequence>
<keyword evidence="1" id="KW-1133">Transmembrane helix</keyword>
<dbReference type="PROSITE" id="PS51257">
    <property type="entry name" value="PROKAR_LIPOPROTEIN"/>
    <property type="match status" value="1"/>
</dbReference>
<evidence type="ECO:0000256" key="1">
    <source>
        <dbReference type="SAM" id="Phobius"/>
    </source>
</evidence>
<accession>A0A1B0A0C2</accession>
<name>A0A1B0A0C2_GLOPL</name>
<keyword evidence="1" id="KW-0472">Membrane</keyword>
<evidence type="ECO:0000313" key="3">
    <source>
        <dbReference type="Proteomes" id="UP000092445"/>
    </source>
</evidence>
<reference evidence="3" key="1">
    <citation type="submission" date="2014-03" db="EMBL/GenBank/DDBJ databases">
        <authorList>
            <person name="Aksoy S."/>
            <person name="Warren W."/>
            <person name="Wilson R.K."/>
        </authorList>
    </citation>
    <scope>NUCLEOTIDE SEQUENCE [LARGE SCALE GENOMIC DNA]</scope>
    <source>
        <strain evidence="3">IAEA</strain>
    </source>
</reference>
<dbReference type="EnsemblMetazoa" id="GPAI030534-RA">
    <property type="protein sequence ID" value="GPAI030534-PA"/>
    <property type="gene ID" value="GPAI030534"/>
</dbReference>
<feature type="transmembrane region" description="Helical" evidence="1">
    <location>
        <begin position="6"/>
        <end position="25"/>
    </location>
</feature>
<keyword evidence="3" id="KW-1185">Reference proteome</keyword>
<keyword evidence="1" id="KW-0812">Transmembrane</keyword>
<organism evidence="2 3">
    <name type="scientific">Glossina pallidipes</name>
    <name type="common">Tsetse fly</name>
    <dbReference type="NCBI Taxonomy" id="7398"/>
    <lineage>
        <taxon>Eukaryota</taxon>
        <taxon>Metazoa</taxon>
        <taxon>Ecdysozoa</taxon>
        <taxon>Arthropoda</taxon>
        <taxon>Hexapoda</taxon>
        <taxon>Insecta</taxon>
        <taxon>Pterygota</taxon>
        <taxon>Neoptera</taxon>
        <taxon>Endopterygota</taxon>
        <taxon>Diptera</taxon>
        <taxon>Brachycera</taxon>
        <taxon>Muscomorpha</taxon>
        <taxon>Hippoboscoidea</taxon>
        <taxon>Glossinidae</taxon>
        <taxon>Glossina</taxon>
    </lineage>
</organism>
<reference evidence="2" key="2">
    <citation type="submission" date="2020-05" db="UniProtKB">
        <authorList>
            <consortium name="EnsemblMetazoa"/>
        </authorList>
    </citation>
    <scope>IDENTIFICATION</scope>
    <source>
        <strain evidence="2">IAEA</strain>
    </source>
</reference>
<dbReference type="AlphaFoldDB" id="A0A1B0A0C2"/>
<evidence type="ECO:0000313" key="2">
    <source>
        <dbReference type="EnsemblMetazoa" id="GPAI030534-PA"/>
    </source>
</evidence>